<name>A0A834ZHD3_TETSI</name>
<accession>A0A834ZHD3</accession>
<dbReference type="EMBL" id="JABCRI010000004">
    <property type="protein sequence ID" value="KAF8407405.1"/>
    <property type="molecule type" value="Genomic_DNA"/>
</dbReference>
<proteinExistence type="predicted"/>
<evidence type="ECO:0000313" key="2">
    <source>
        <dbReference type="EMBL" id="KAF8407405.1"/>
    </source>
</evidence>
<protein>
    <recommendedName>
        <fullName evidence="1">AT3G52170-like helix-turn-helix domain-containing protein</fullName>
    </recommendedName>
</protein>
<comment type="caution">
    <text evidence="2">The sequence shown here is derived from an EMBL/GenBank/DDBJ whole genome shotgun (WGS) entry which is preliminary data.</text>
</comment>
<dbReference type="OrthoDB" id="1930826at2759"/>
<sequence>MNANIIASVKPEVEPGFTKISNGIRGSNIQWRAKSFAASNPSKPQRHQKKVLKEERRAMVESFVDKYKALNAGKFPTPSTARKQVGGSYYVIKKILQELEYKSKISPISKRCEDLLGKEVAKEEHKSLTKAEKVSSSGTKVSYTSCEPSLGVEKDMQMVFINDMEMEEATGKHFEAKEAPQVSTSVGKTVLEEAVKSTTTGDCSNSAGTHSDQVKVETEEVVDPCPEKLEDGKKDVTTSDGLMDFNGPKGEIKQCQETRESDKFERIPVPSLSKNFLDMKTKYVLQLQALKTV</sequence>
<dbReference type="PANTHER" id="PTHR34568:SF4">
    <property type="entry name" value="OS02G0638000 PROTEIN"/>
    <property type="match status" value="1"/>
</dbReference>
<dbReference type="Pfam" id="PF25896">
    <property type="entry name" value="HTH_AT3G52170"/>
    <property type="match status" value="1"/>
</dbReference>
<reference evidence="2 3" key="1">
    <citation type="submission" date="2020-04" db="EMBL/GenBank/DDBJ databases">
        <title>Plant Genome Project.</title>
        <authorList>
            <person name="Zhang R.-G."/>
        </authorList>
    </citation>
    <scope>NUCLEOTIDE SEQUENCE [LARGE SCALE GENOMIC DNA]</scope>
    <source>
        <strain evidence="2">YNK0</strain>
        <tissue evidence="2">Leaf</tissue>
    </source>
</reference>
<dbReference type="Proteomes" id="UP000655225">
    <property type="component" value="Unassembled WGS sequence"/>
</dbReference>
<feature type="domain" description="AT3G52170-like helix-turn-helix" evidence="1">
    <location>
        <begin position="53"/>
        <end position="101"/>
    </location>
</feature>
<dbReference type="AlphaFoldDB" id="A0A834ZHD3"/>
<gene>
    <name evidence="2" type="ORF">HHK36_006536</name>
</gene>
<dbReference type="InterPro" id="IPR058941">
    <property type="entry name" value="HTH_AT3G52170-like"/>
</dbReference>
<keyword evidence="3" id="KW-1185">Reference proteome</keyword>
<organism evidence="2 3">
    <name type="scientific">Tetracentron sinense</name>
    <name type="common">Spur-leaf</name>
    <dbReference type="NCBI Taxonomy" id="13715"/>
    <lineage>
        <taxon>Eukaryota</taxon>
        <taxon>Viridiplantae</taxon>
        <taxon>Streptophyta</taxon>
        <taxon>Embryophyta</taxon>
        <taxon>Tracheophyta</taxon>
        <taxon>Spermatophyta</taxon>
        <taxon>Magnoliopsida</taxon>
        <taxon>Trochodendrales</taxon>
        <taxon>Trochodendraceae</taxon>
        <taxon>Tetracentron</taxon>
    </lineage>
</organism>
<evidence type="ECO:0000313" key="3">
    <source>
        <dbReference type="Proteomes" id="UP000655225"/>
    </source>
</evidence>
<evidence type="ECO:0000259" key="1">
    <source>
        <dbReference type="Pfam" id="PF25896"/>
    </source>
</evidence>
<dbReference type="InterPro" id="IPR058942">
    <property type="entry name" value="AT3G52170-like"/>
</dbReference>
<dbReference type="PANTHER" id="PTHR34568">
    <property type="entry name" value="RRM DOMAIN-CONTAINING PROTEIN"/>
    <property type="match status" value="1"/>
</dbReference>